<dbReference type="InterPro" id="IPR025300">
    <property type="entry name" value="BetaGal_jelly_roll_dom"/>
</dbReference>
<protein>
    <recommendedName>
        <fullName evidence="3">Beta-galactosidase jelly roll domain-containing protein</fullName>
    </recommendedName>
</protein>
<dbReference type="OrthoDB" id="10261951at2759"/>
<dbReference type="RefSeq" id="XP_016245863.1">
    <property type="nucleotide sequence ID" value="XM_016396007.1"/>
</dbReference>
<dbReference type="Pfam" id="PF13364">
    <property type="entry name" value="BetaGal_ABD2"/>
    <property type="match status" value="1"/>
</dbReference>
<gene>
    <name evidence="4" type="ORF">PV07_08813</name>
</gene>
<dbReference type="Gene3D" id="2.60.120.260">
    <property type="entry name" value="Galactose-binding domain-like"/>
    <property type="match status" value="1"/>
</dbReference>
<dbReference type="GeneID" id="27348007"/>
<dbReference type="GO" id="GO:0004565">
    <property type="term" value="F:beta-galactosidase activity"/>
    <property type="evidence" value="ECO:0007669"/>
    <property type="project" value="UniProtKB-ARBA"/>
</dbReference>
<feature type="domain" description="Beta-galactosidase jelly roll" evidence="3">
    <location>
        <begin position="88"/>
        <end position="146"/>
    </location>
</feature>
<accession>A0A0D2AKX7</accession>
<proteinExistence type="predicted"/>
<dbReference type="Proteomes" id="UP000054466">
    <property type="component" value="Unassembled WGS sequence"/>
</dbReference>
<dbReference type="SUPFAM" id="SSF49785">
    <property type="entry name" value="Galactose-binding domain-like"/>
    <property type="match status" value="1"/>
</dbReference>
<evidence type="ECO:0000259" key="3">
    <source>
        <dbReference type="Pfam" id="PF13364"/>
    </source>
</evidence>
<dbReference type="AlphaFoldDB" id="A0A0D2AKX7"/>
<dbReference type="VEuPathDB" id="FungiDB:PV07_08813"/>
<keyword evidence="5" id="KW-1185">Reference proteome</keyword>
<evidence type="ECO:0000256" key="1">
    <source>
        <dbReference type="ARBA" id="ARBA00022801"/>
    </source>
</evidence>
<reference evidence="4 5" key="1">
    <citation type="submission" date="2015-01" db="EMBL/GenBank/DDBJ databases">
        <title>The Genome Sequence of Cladophialophora immunda CBS83496.</title>
        <authorList>
            <consortium name="The Broad Institute Genomics Platform"/>
            <person name="Cuomo C."/>
            <person name="de Hoog S."/>
            <person name="Gorbushina A."/>
            <person name="Stielow B."/>
            <person name="Teixiera M."/>
            <person name="Abouelleil A."/>
            <person name="Chapman S.B."/>
            <person name="Priest M."/>
            <person name="Young S.K."/>
            <person name="Wortman J."/>
            <person name="Nusbaum C."/>
            <person name="Birren B."/>
        </authorList>
    </citation>
    <scope>NUCLEOTIDE SEQUENCE [LARGE SCALE GENOMIC DNA]</scope>
    <source>
        <strain evidence="4 5">CBS 83496</strain>
    </source>
</reference>
<keyword evidence="2" id="KW-0326">Glycosidase</keyword>
<dbReference type="InterPro" id="IPR008979">
    <property type="entry name" value="Galactose-bd-like_sf"/>
</dbReference>
<dbReference type="EMBL" id="KN847044">
    <property type="protein sequence ID" value="KIW25647.1"/>
    <property type="molecule type" value="Genomic_DNA"/>
</dbReference>
<dbReference type="HOGENOM" id="CLU_1749445_0_0_1"/>
<evidence type="ECO:0000313" key="4">
    <source>
        <dbReference type="EMBL" id="KIW25647.1"/>
    </source>
</evidence>
<name>A0A0D2AKX7_9EURO</name>
<evidence type="ECO:0000256" key="2">
    <source>
        <dbReference type="ARBA" id="ARBA00023295"/>
    </source>
</evidence>
<evidence type="ECO:0000313" key="5">
    <source>
        <dbReference type="Proteomes" id="UP000054466"/>
    </source>
</evidence>
<keyword evidence="1" id="KW-0378">Hydrolase</keyword>
<sequence>MPPPPASYHRVAVPPRSSAVPSSVPREYLLPASLFKSPEYALQPFKFLGAHNGASTFRIDPAFFEKYPELYDAQADITAKGKHLKPLGRSQPGAEFFTTNLTLDMLQGYDVPLSFVFGNHSALGGPHYCAQLWVNRWQFGKYISQSHPA</sequence>
<organism evidence="4 5">
    <name type="scientific">Cladophialophora immunda</name>
    <dbReference type="NCBI Taxonomy" id="569365"/>
    <lineage>
        <taxon>Eukaryota</taxon>
        <taxon>Fungi</taxon>
        <taxon>Dikarya</taxon>
        <taxon>Ascomycota</taxon>
        <taxon>Pezizomycotina</taxon>
        <taxon>Eurotiomycetes</taxon>
        <taxon>Chaetothyriomycetidae</taxon>
        <taxon>Chaetothyriales</taxon>
        <taxon>Herpotrichiellaceae</taxon>
        <taxon>Cladophialophora</taxon>
    </lineage>
</organism>